<dbReference type="GO" id="GO:0006567">
    <property type="term" value="P:L-threonine catabolic process"/>
    <property type="evidence" value="ECO:0007669"/>
    <property type="project" value="TreeGrafter"/>
</dbReference>
<evidence type="ECO:0000259" key="6">
    <source>
        <dbReference type="Pfam" id="PF01212"/>
    </source>
</evidence>
<dbReference type="AlphaFoldDB" id="A0A7L6N5Y2"/>
<sequence>MKFIDLRSDTVTSPTNEMRKAMMEAAVGDDVFSDDPTMNELEALVAKTLGKEAGVFIPSGTFSNQLALFTHCQQGQEVIVDQFAHIVQHESGASPILSGVQLFTLESDLGIWDLNKLDKMIKKRSISSTETKLICIENAYNGRALPLDYFEKVKNIADKHQVKVHLDGARIFNAALALDVQVKEIAKYADTVSVCLSKGLCAPVGSVLVGPKDFIDQARMKRKIMGGGMRQVGILAAAGIIAVEKMSKRLHIDHENAAYMESLLEEIPRIIIDKRQRDINMVFFDIEDNRKHNLQDYMFKNGVKILEYENGFRFVAHKDIDKKEIKIAINLVKDFFQ</sequence>
<dbReference type="InterPro" id="IPR015421">
    <property type="entry name" value="PyrdxlP-dep_Trfase_major"/>
</dbReference>
<dbReference type="KEGG" id="tbk:HF295_08600"/>
<dbReference type="Pfam" id="PF01212">
    <property type="entry name" value="Beta_elim_lyase"/>
    <property type="match status" value="1"/>
</dbReference>
<gene>
    <name evidence="7" type="primary">ltaE</name>
    <name evidence="7" type="ORF">HF295_08600</name>
</gene>
<evidence type="ECO:0000256" key="3">
    <source>
        <dbReference type="ARBA" id="ARBA00022898"/>
    </source>
</evidence>
<comment type="cofactor">
    <cofactor evidence="1">
        <name>pyridoxal 5'-phosphate</name>
        <dbReference type="ChEBI" id="CHEBI:597326"/>
    </cofactor>
</comment>
<keyword evidence="8" id="KW-1185">Reference proteome</keyword>
<dbReference type="InterPro" id="IPR015424">
    <property type="entry name" value="PyrdxlP-dep_Trfase"/>
</dbReference>
<dbReference type="InterPro" id="IPR015422">
    <property type="entry name" value="PyrdxlP-dep_Trfase_small"/>
</dbReference>
<dbReference type="GO" id="GO:0005829">
    <property type="term" value="C:cytosol"/>
    <property type="evidence" value="ECO:0007669"/>
    <property type="project" value="TreeGrafter"/>
</dbReference>
<feature type="domain" description="Aromatic amino acid beta-eliminating lyase/threonine aldolase" evidence="6">
    <location>
        <begin position="5"/>
        <end position="285"/>
    </location>
</feature>
<protein>
    <submittedName>
        <fullName evidence="7">Low-specificity L-threonine aldolase</fullName>
        <ecNumber evidence="7">4.1.2.48</ecNumber>
    </submittedName>
</protein>
<dbReference type="Gene3D" id="3.90.1150.10">
    <property type="entry name" value="Aspartate Aminotransferase, domain 1"/>
    <property type="match status" value="1"/>
</dbReference>
<evidence type="ECO:0000256" key="1">
    <source>
        <dbReference type="ARBA" id="ARBA00001933"/>
    </source>
</evidence>
<dbReference type="InterPro" id="IPR023603">
    <property type="entry name" value="Low_specificity_L-TA-like"/>
</dbReference>
<evidence type="ECO:0000313" key="8">
    <source>
        <dbReference type="Proteomes" id="UP000512167"/>
    </source>
</evidence>
<dbReference type="PANTHER" id="PTHR48097">
    <property type="entry name" value="L-THREONINE ALDOLASE-RELATED"/>
    <property type="match status" value="1"/>
</dbReference>
<dbReference type="NCBIfam" id="NF007825">
    <property type="entry name" value="PRK10534.1"/>
    <property type="match status" value="1"/>
</dbReference>
<dbReference type="EC" id="4.1.2.48" evidence="7"/>
<dbReference type="PANTHER" id="PTHR48097:SF9">
    <property type="entry name" value="L-THREONINE ALDOLASE"/>
    <property type="match status" value="1"/>
</dbReference>
<dbReference type="FunFam" id="3.40.640.10:FF:000030">
    <property type="entry name" value="Low-specificity L-threonine aldolase"/>
    <property type="match status" value="1"/>
</dbReference>
<dbReference type="InterPro" id="IPR001597">
    <property type="entry name" value="ArAA_b-elim_lyase/Thr_aldolase"/>
</dbReference>
<dbReference type="PIRSF" id="PIRSF017617">
    <property type="entry name" value="Thr_aldolase"/>
    <property type="match status" value="1"/>
</dbReference>
<evidence type="ECO:0000256" key="4">
    <source>
        <dbReference type="ARBA" id="ARBA00023239"/>
    </source>
</evidence>
<comment type="similarity">
    <text evidence="2">Belongs to the threonine aldolase family.</text>
</comment>
<dbReference type="Gene3D" id="3.40.640.10">
    <property type="entry name" value="Type I PLP-dependent aspartate aminotransferase-like (Major domain)"/>
    <property type="match status" value="1"/>
</dbReference>
<keyword evidence="4 7" id="KW-0456">Lyase</keyword>
<accession>A0A7L6N5Y2</accession>
<proteinExistence type="inferred from homology"/>
<dbReference type="NCBIfam" id="NF041359">
    <property type="entry name" value="GntG_guanitoxin"/>
    <property type="match status" value="1"/>
</dbReference>
<name>A0A7L6N5Y2_9MOLU</name>
<dbReference type="GO" id="GO:0006545">
    <property type="term" value="P:glycine biosynthetic process"/>
    <property type="evidence" value="ECO:0007669"/>
    <property type="project" value="TreeGrafter"/>
</dbReference>
<evidence type="ECO:0000256" key="5">
    <source>
        <dbReference type="PIRSR" id="PIRSR017617-1"/>
    </source>
</evidence>
<reference evidence="7 8" key="1">
    <citation type="submission" date="2020-04" db="EMBL/GenBank/DDBJ databases">
        <authorList>
            <person name="Zheng R.K."/>
            <person name="Sun C.M."/>
        </authorList>
    </citation>
    <scope>NUCLEOTIDE SEQUENCE [LARGE SCALE GENOMIC DNA]</scope>
    <source>
        <strain evidence="8">zrk29</strain>
    </source>
</reference>
<dbReference type="GO" id="GO:0008732">
    <property type="term" value="F:L-allo-threonine aldolase activity"/>
    <property type="evidence" value="ECO:0007669"/>
    <property type="project" value="TreeGrafter"/>
</dbReference>
<keyword evidence="3" id="KW-0663">Pyridoxal phosphate</keyword>
<dbReference type="SUPFAM" id="SSF53383">
    <property type="entry name" value="PLP-dependent transferases"/>
    <property type="match status" value="1"/>
</dbReference>
<evidence type="ECO:0000256" key="2">
    <source>
        <dbReference type="ARBA" id="ARBA00006966"/>
    </source>
</evidence>
<dbReference type="Proteomes" id="UP000512167">
    <property type="component" value="Chromosome"/>
</dbReference>
<dbReference type="EMBL" id="CP051151">
    <property type="protein sequence ID" value="QLY40912.1"/>
    <property type="molecule type" value="Genomic_DNA"/>
</dbReference>
<evidence type="ECO:0000313" key="7">
    <source>
        <dbReference type="EMBL" id="QLY40912.1"/>
    </source>
</evidence>
<dbReference type="RefSeq" id="WP_312031766.1">
    <property type="nucleotide sequence ID" value="NZ_CP051151.1"/>
</dbReference>
<feature type="modified residue" description="N6-(pyridoxal phosphate)lysine" evidence="5">
    <location>
        <position position="198"/>
    </location>
</feature>
<organism evidence="7 8">
    <name type="scientific">Hujiaoplasma nucleasis</name>
    <dbReference type="NCBI Taxonomy" id="2725268"/>
    <lineage>
        <taxon>Bacteria</taxon>
        <taxon>Bacillati</taxon>
        <taxon>Mycoplasmatota</taxon>
        <taxon>Mollicutes</taxon>
        <taxon>Candidatus Izemoplasmatales</taxon>
        <taxon>Hujiaoplasmataceae</taxon>
        <taxon>Hujiaoplasma</taxon>
    </lineage>
</organism>